<comment type="subcellular location">
    <subcellularLocation>
        <location evidence="1">Membrane</location>
        <topology evidence="1">Multi-pass membrane protein</topology>
    </subcellularLocation>
</comment>
<evidence type="ECO:0000256" key="3">
    <source>
        <dbReference type="ARBA" id="ARBA00022989"/>
    </source>
</evidence>
<dbReference type="InterPro" id="IPR003339">
    <property type="entry name" value="ABC/ECF_trnsptr_transmembrane"/>
</dbReference>
<feature type="transmembrane region" description="Helical" evidence="5">
    <location>
        <begin position="69"/>
        <end position="87"/>
    </location>
</feature>
<evidence type="ECO:0000256" key="5">
    <source>
        <dbReference type="SAM" id="Phobius"/>
    </source>
</evidence>
<protein>
    <submittedName>
        <fullName evidence="6">Energy-coupling factor transport system permease protein</fullName>
    </submittedName>
</protein>
<dbReference type="AlphaFoldDB" id="A0A4R1KBG6"/>
<feature type="transmembrane region" description="Helical" evidence="5">
    <location>
        <begin position="93"/>
        <end position="110"/>
    </location>
</feature>
<accession>A0A4R1KBG6</accession>
<dbReference type="Proteomes" id="UP000294614">
    <property type="component" value="Unassembled WGS sequence"/>
</dbReference>
<feature type="transmembrane region" description="Helical" evidence="5">
    <location>
        <begin position="12"/>
        <end position="32"/>
    </location>
</feature>
<proteinExistence type="predicted"/>
<keyword evidence="3 5" id="KW-1133">Transmembrane helix</keyword>
<feature type="transmembrane region" description="Helical" evidence="5">
    <location>
        <begin position="38"/>
        <end position="57"/>
    </location>
</feature>
<keyword evidence="7" id="KW-1185">Reference proteome</keyword>
<comment type="caution">
    <text evidence="6">The sequence shown here is derived from an EMBL/GenBank/DDBJ whole genome shotgun (WGS) entry which is preliminary data.</text>
</comment>
<keyword evidence="2 5" id="KW-0812">Transmembrane</keyword>
<evidence type="ECO:0000256" key="2">
    <source>
        <dbReference type="ARBA" id="ARBA00022692"/>
    </source>
</evidence>
<gene>
    <name evidence="6" type="ORF">C8D98_0321</name>
</gene>
<dbReference type="CDD" id="cd16914">
    <property type="entry name" value="EcfT"/>
    <property type="match status" value="1"/>
</dbReference>
<evidence type="ECO:0000313" key="7">
    <source>
        <dbReference type="Proteomes" id="UP000294614"/>
    </source>
</evidence>
<dbReference type="RefSeq" id="WP_132871404.1">
    <property type="nucleotide sequence ID" value="NZ_JAJUHT010000002.1"/>
</dbReference>
<evidence type="ECO:0000256" key="4">
    <source>
        <dbReference type="ARBA" id="ARBA00023136"/>
    </source>
</evidence>
<evidence type="ECO:0000256" key="1">
    <source>
        <dbReference type="ARBA" id="ARBA00004141"/>
    </source>
</evidence>
<reference evidence="6 7" key="1">
    <citation type="submission" date="2019-03" db="EMBL/GenBank/DDBJ databases">
        <title>Genomic Encyclopedia of Type Strains, Phase IV (KMG-IV): sequencing the most valuable type-strain genomes for metagenomic binning, comparative biology and taxonomic classification.</title>
        <authorList>
            <person name="Goeker M."/>
        </authorList>
    </citation>
    <scope>NUCLEOTIDE SEQUENCE [LARGE SCALE GENOMIC DNA]</scope>
    <source>
        <strain evidence="6 7">DSM 24984</strain>
    </source>
</reference>
<dbReference type="OrthoDB" id="9991375at2"/>
<organism evidence="6 7">
    <name type="scientific">Seleniivibrio woodruffii</name>
    <dbReference type="NCBI Taxonomy" id="1078050"/>
    <lineage>
        <taxon>Bacteria</taxon>
        <taxon>Pseudomonadati</taxon>
        <taxon>Deferribacterota</taxon>
        <taxon>Deferribacteres</taxon>
        <taxon>Deferribacterales</taxon>
        <taxon>Geovibrionaceae</taxon>
        <taxon>Seleniivibrio</taxon>
    </lineage>
</organism>
<keyword evidence="4 5" id="KW-0472">Membrane</keyword>
<dbReference type="EMBL" id="SMGG01000003">
    <property type="protein sequence ID" value="TCK61815.1"/>
    <property type="molecule type" value="Genomic_DNA"/>
</dbReference>
<name>A0A4R1KBG6_9BACT</name>
<evidence type="ECO:0000313" key="6">
    <source>
        <dbReference type="EMBL" id="TCK61815.1"/>
    </source>
</evidence>
<feature type="transmembrane region" description="Helical" evidence="5">
    <location>
        <begin position="211"/>
        <end position="229"/>
    </location>
</feature>
<dbReference type="GO" id="GO:0005886">
    <property type="term" value="C:plasma membrane"/>
    <property type="evidence" value="ECO:0007669"/>
    <property type="project" value="UniProtKB-ARBA"/>
</dbReference>
<sequence>MAAGVKTAAGSVLYELNPAVKLIIFLSIIQMVGMSGSVLSYSLITIPAILVQFFARIHPIDVFYKIKPFITVLIVTFAVNFFFAAGLKSSAVLTYRFFLIIYYSILLTAVTDTRALVALLSLPVRGKAGKNLRVVMMVALEFIPIFIDDAKRTVKKITLSPEYSGKAYKVFLRPNEYIKPLMHSLLNHADTVAKKVEAGEYAAVPLRMPGMYEMLLGACAVAFAVLYAVI</sequence>
<feature type="transmembrane region" description="Helical" evidence="5">
    <location>
        <begin position="131"/>
        <end position="147"/>
    </location>
</feature>